<feature type="transmembrane region" description="Helical" evidence="2">
    <location>
        <begin position="6"/>
        <end position="25"/>
    </location>
</feature>
<keyword evidence="2" id="KW-1133">Transmembrane helix</keyword>
<dbReference type="Proteomes" id="UP000624325">
    <property type="component" value="Unassembled WGS sequence"/>
</dbReference>
<evidence type="ECO:0000313" key="4">
    <source>
        <dbReference type="Proteomes" id="UP000624325"/>
    </source>
</evidence>
<evidence type="ECO:0000313" key="3">
    <source>
        <dbReference type="EMBL" id="GIF55546.1"/>
    </source>
</evidence>
<keyword evidence="4" id="KW-1185">Reference proteome</keyword>
<sequence>MDLVVAQLPALIGVIVGALATYVVTARMERDKWLRHQQSRWDERRIAAYSDYALTVKAYVTILRRIAGSMGLDDVAHPIGREEGVPLADAAEEDRSGKFENVLLLGDEATIRAARTWHRAAWELAYLVQGRKKGGAEDWRQALDGVWAAREDFYTAVRADLGVRPTPAQRGVQPLGRSDGGQTYGRSGGTSPKIGP</sequence>
<evidence type="ECO:0008006" key="5">
    <source>
        <dbReference type="Google" id="ProtNLM"/>
    </source>
</evidence>
<keyword evidence="2" id="KW-0472">Membrane</keyword>
<evidence type="ECO:0000256" key="1">
    <source>
        <dbReference type="SAM" id="MobiDB-lite"/>
    </source>
</evidence>
<evidence type="ECO:0000256" key="2">
    <source>
        <dbReference type="SAM" id="Phobius"/>
    </source>
</evidence>
<organism evidence="3 4">
    <name type="scientific">Asanoa iriomotensis</name>
    <dbReference type="NCBI Taxonomy" id="234613"/>
    <lineage>
        <taxon>Bacteria</taxon>
        <taxon>Bacillati</taxon>
        <taxon>Actinomycetota</taxon>
        <taxon>Actinomycetes</taxon>
        <taxon>Micromonosporales</taxon>
        <taxon>Micromonosporaceae</taxon>
        <taxon>Asanoa</taxon>
    </lineage>
</organism>
<accession>A0ABQ4BYC3</accession>
<protein>
    <recommendedName>
        <fullName evidence="5">Secreted protein</fullName>
    </recommendedName>
</protein>
<dbReference type="RefSeq" id="WP_203701352.1">
    <property type="nucleotide sequence ID" value="NZ_BAAALU010000007.1"/>
</dbReference>
<feature type="region of interest" description="Disordered" evidence="1">
    <location>
        <begin position="165"/>
        <end position="196"/>
    </location>
</feature>
<name>A0ABQ4BYC3_9ACTN</name>
<keyword evidence="2" id="KW-0812">Transmembrane</keyword>
<comment type="caution">
    <text evidence="3">The sequence shown here is derived from an EMBL/GenBank/DDBJ whole genome shotgun (WGS) entry which is preliminary data.</text>
</comment>
<gene>
    <name evidence="3" type="ORF">Air01nite_16410</name>
</gene>
<reference evidence="3 4" key="1">
    <citation type="submission" date="2021-01" db="EMBL/GenBank/DDBJ databases">
        <title>Whole genome shotgun sequence of Asanoa iriomotensis NBRC 100142.</title>
        <authorList>
            <person name="Komaki H."/>
            <person name="Tamura T."/>
        </authorList>
    </citation>
    <scope>NUCLEOTIDE SEQUENCE [LARGE SCALE GENOMIC DNA]</scope>
    <source>
        <strain evidence="3 4">NBRC 100142</strain>
    </source>
</reference>
<proteinExistence type="predicted"/>
<dbReference type="EMBL" id="BONC01000008">
    <property type="protein sequence ID" value="GIF55546.1"/>
    <property type="molecule type" value="Genomic_DNA"/>
</dbReference>
<feature type="compositionally biased region" description="Gly residues" evidence="1">
    <location>
        <begin position="178"/>
        <end position="188"/>
    </location>
</feature>